<name>A0A4Q9HGL9_9SPHI</name>
<dbReference type="Gene3D" id="3.40.630.30">
    <property type="match status" value="1"/>
</dbReference>
<keyword evidence="2" id="KW-1185">Reference proteome</keyword>
<accession>A0A4Q9HGL9</accession>
<sequence length="112" mass="12657">MIQATYEDCDLVAGLLTRSFEDNDIVNYLIPKDKKRIRRISALMQYAFYKCHLQGDVFLSEDHRACALVISPSGKAYLNHNIAGYPTNLACHQSGELHKGHEVQAYNQNQTG</sequence>
<protein>
    <submittedName>
        <fullName evidence="1">Uncharacterized protein</fullName>
    </submittedName>
</protein>
<dbReference type="AlphaFoldDB" id="A0A4Q9HGL9"/>
<dbReference type="OrthoDB" id="1452841at2"/>
<dbReference type="EMBL" id="SIXF01000002">
    <property type="protein sequence ID" value="TBO44396.1"/>
    <property type="molecule type" value="Genomic_DNA"/>
</dbReference>
<dbReference type="Proteomes" id="UP000291819">
    <property type="component" value="Unassembled WGS sequence"/>
</dbReference>
<reference evidence="1 2" key="1">
    <citation type="submission" date="2019-02" db="EMBL/GenBank/DDBJ databases">
        <title>Pedobacter kyonggii whole genome sequence analysis.</title>
        <authorList>
            <person name="Dahal R.H."/>
        </authorList>
    </citation>
    <scope>NUCLEOTIDE SEQUENCE [LARGE SCALE GENOMIC DNA]</scope>
    <source>
        <strain evidence="1 2">K-4-11-1</strain>
    </source>
</reference>
<organism evidence="1 2">
    <name type="scientific">Pedobacter kyonggii</name>
    <dbReference type="NCBI Taxonomy" id="1926871"/>
    <lineage>
        <taxon>Bacteria</taxon>
        <taxon>Pseudomonadati</taxon>
        <taxon>Bacteroidota</taxon>
        <taxon>Sphingobacteriia</taxon>
        <taxon>Sphingobacteriales</taxon>
        <taxon>Sphingobacteriaceae</taxon>
        <taxon>Pedobacter</taxon>
    </lineage>
</organism>
<evidence type="ECO:0000313" key="1">
    <source>
        <dbReference type="EMBL" id="TBO44396.1"/>
    </source>
</evidence>
<evidence type="ECO:0000313" key="2">
    <source>
        <dbReference type="Proteomes" id="UP000291819"/>
    </source>
</evidence>
<dbReference type="RefSeq" id="WP_131028471.1">
    <property type="nucleotide sequence ID" value="NZ_SIXF01000002.1"/>
</dbReference>
<proteinExistence type="predicted"/>
<comment type="caution">
    <text evidence="1">The sequence shown here is derived from an EMBL/GenBank/DDBJ whole genome shotgun (WGS) entry which is preliminary data.</text>
</comment>
<gene>
    <name evidence="1" type="ORF">EYS08_03545</name>
</gene>